<dbReference type="NCBIfam" id="TIGR04529">
    <property type="entry name" value="MTB_hemophore"/>
    <property type="match status" value="1"/>
</dbReference>
<protein>
    <recommendedName>
        <fullName evidence="1">Haemophore haem-binding domain-containing protein</fullName>
    </recommendedName>
</protein>
<dbReference type="RefSeq" id="WP_163695082.1">
    <property type="nucleotide sequence ID" value="NZ_AP022595.1"/>
</dbReference>
<reference evidence="2 3" key="1">
    <citation type="journal article" date="2019" name="Emerg. Microbes Infect.">
        <title>Comprehensive subspecies identification of 175 nontuberculous mycobacteria species based on 7547 genomic profiles.</title>
        <authorList>
            <person name="Matsumoto Y."/>
            <person name="Kinjo T."/>
            <person name="Motooka D."/>
            <person name="Nabeya D."/>
            <person name="Jung N."/>
            <person name="Uechi K."/>
            <person name="Horii T."/>
            <person name="Iida T."/>
            <person name="Fujita J."/>
            <person name="Nakamura S."/>
        </authorList>
    </citation>
    <scope>NUCLEOTIDE SEQUENCE [LARGE SCALE GENOMIC DNA]</scope>
    <source>
        <strain evidence="2 3">JCM 30395</strain>
    </source>
</reference>
<dbReference type="GO" id="GO:0020037">
    <property type="term" value="F:heme binding"/>
    <property type="evidence" value="ECO:0007669"/>
    <property type="project" value="InterPro"/>
</dbReference>
<sequence>MWPTPAHPPCCLWCSPPPAEPGNTGSDARDVLFSGCRSSDCTAAGLSATVSSVTKNLSDYFAVHPDANQALIDATRQSGFSAIGACNSYFNDHPDQANDIRAIKAPLVDFQNRCGLQVEPAEALVDIGEL</sequence>
<name>A0A7I7SQ17_9MYCO</name>
<dbReference type="AlphaFoldDB" id="A0A7I7SQ17"/>
<proteinExistence type="predicted"/>
<dbReference type="KEGG" id="msar:MSAR_10520"/>
<evidence type="ECO:0000313" key="3">
    <source>
        <dbReference type="Proteomes" id="UP000466445"/>
    </source>
</evidence>
<dbReference type="InterPro" id="IPR032407">
    <property type="entry name" value="MHB"/>
</dbReference>
<dbReference type="Pfam" id="PF16525">
    <property type="entry name" value="MHB"/>
    <property type="match status" value="1"/>
</dbReference>
<keyword evidence="3" id="KW-1185">Reference proteome</keyword>
<accession>A0A7I7SQ17</accession>
<gene>
    <name evidence="2" type="ORF">MSAR_10520</name>
</gene>
<dbReference type="EMBL" id="AP022595">
    <property type="protein sequence ID" value="BBY57916.1"/>
    <property type="molecule type" value="Genomic_DNA"/>
</dbReference>
<evidence type="ECO:0000259" key="1">
    <source>
        <dbReference type="Pfam" id="PF16525"/>
    </source>
</evidence>
<organism evidence="2 3">
    <name type="scientific">Mycolicibacterium sarraceniae</name>
    <dbReference type="NCBI Taxonomy" id="1534348"/>
    <lineage>
        <taxon>Bacteria</taxon>
        <taxon>Bacillati</taxon>
        <taxon>Actinomycetota</taxon>
        <taxon>Actinomycetes</taxon>
        <taxon>Mycobacteriales</taxon>
        <taxon>Mycobacteriaceae</taxon>
        <taxon>Mycolicibacterium</taxon>
    </lineage>
</organism>
<evidence type="ECO:0000313" key="2">
    <source>
        <dbReference type="EMBL" id="BBY57916.1"/>
    </source>
</evidence>
<dbReference type="Gene3D" id="1.20.20.20">
    <property type="entry name" value="Haemophore, haem-binding domain"/>
    <property type="match status" value="1"/>
</dbReference>
<feature type="domain" description="Haemophore haem-binding" evidence="1">
    <location>
        <begin position="40"/>
        <end position="115"/>
    </location>
</feature>
<dbReference type="Proteomes" id="UP000466445">
    <property type="component" value="Chromosome"/>
</dbReference>
<dbReference type="InterPro" id="IPR038378">
    <property type="entry name" value="MHB_sf"/>
</dbReference>